<comment type="similarity">
    <text evidence="1">Belongs to the SPATA2 family.</text>
</comment>
<evidence type="ECO:0000259" key="4">
    <source>
        <dbReference type="Pfam" id="PF21388"/>
    </source>
</evidence>
<name>A0A9Q1ICK5_SYNKA</name>
<dbReference type="Proteomes" id="UP001152622">
    <property type="component" value="Chromosome 20"/>
</dbReference>
<proteinExistence type="inferred from homology"/>
<dbReference type="AlphaFoldDB" id="A0A9Q1ICK5"/>
<dbReference type="InterPro" id="IPR048839">
    <property type="entry name" value="SPATA2_PUB-like"/>
</dbReference>
<evidence type="ECO:0000313" key="5">
    <source>
        <dbReference type="EMBL" id="KAJ8335550.1"/>
    </source>
</evidence>
<comment type="caution">
    <text evidence="5">The sequence shown here is derived from an EMBL/GenBank/DDBJ whole genome shotgun (WGS) entry which is preliminary data.</text>
</comment>
<keyword evidence="6" id="KW-1185">Reference proteome</keyword>
<feature type="compositionally biased region" description="Basic residues" evidence="3">
    <location>
        <begin position="1"/>
        <end position="10"/>
    </location>
</feature>
<feature type="region of interest" description="Disordered" evidence="3">
    <location>
        <begin position="388"/>
        <end position="454"/>
    </location>
</feature>
<accession>A0A9Q1ICK5</accession>
<reference evidence="5" key="1">
    <citation type="journal article" date="2023" name="Science">
        <title>Genome structures resolve the early diversification of teleost fishes.</title>
        <authorList>
            <person name="Parey E."/>
            <person name="Louis A."/>
            <person name="Montfort J."/>
            <person name="Bouchez O."/>
            <person name="Roques C."/>
            <person name="Iampietro C."/>
            <person name="Lluch J."/>
            <person name="Castinel A."/>
            <person name="Donnadieu C."/>
            <person name="Desvignes T."/>
            <person name="Floi Bucao C."/>
            <person name="Jouanno E."/>
            <person name="Wen M."/>
            <person name="Mejri S."/>
            <person name="Dirks R."/>
            <person name="Jansen H."/>
            <person name="Henkel C."/>
            <person name="Chen W.J."/>
            <person name="Zahm M."/>
            <person name="Cabau C."/>
            <person name="Klopp C."/>
            <person name="Thompson A.W."/>
            <person name="Robinson-Rechavi M."/>
            <person name="Braasch I."/>
            <person name="Lecointre G."/>
            <person name="Bobe J."/>
            <person name="Postlethwait J.H."/>
            <person name="Berthelot C."/>
            <person name="Roest Crollius H."/>
            <person name="Guiguen Y."/>
        </authorList>
    </citation>
    <scope>NUCLEOTIDE SEQUENCE</scope>
    <source>
        <strain evidence="5">WJC10195</strain>
    </source>
</reference>
<dbReference type="PANTHER" id="PTHR15326:SF7">
    <property type="entry name" value="SPERMATOGENESIS-ASSOCIATED PROTEIN 2-LIKE PROTEIN"/>
    <property type="match status" value="1"/>
</dbReference>
<dbReference type="Gene3D" id="1.20.58.2190">
    <property type="match status" value="1"/>
</dbReference>
<evidence type="ECO:0000256" key="2">
    <source>
        <dbReference type="SAM" id="Coils"/>
    </source>
</evidence>
<evidence type="ECO:0000256" key="1">
    <source>
        <dbReference type="ARBA" id="ARBA00038142"/>
    </source>
</evidence>
<evidence type="ECO:0000313" key="6">
    <source>
        <dbReference type="Proteomes" id="UP001152622"/>
    </source>
</evidence>
<dbReference type="Pfam" id="PF21388">
    <property type="entry name" value="SPATA2_PUB-like"/>
    <property type="match status" value="1"/>
</dbReference>
<evidence type="ECO:0000256" key="3">
    <source>
        <dbReference type="SAM" id="MobiDB-lite"/>
    </source>
</evidence>
<dbReference type="EMBL" id="JAINUF010000020">
    <property type="protein sequence ID" value="KAJ8335550.1"/>
    <property type="molecule type" value="Genomic_DNA"/>
</dbReference>
<protein>
    <recommendedName>
        <fullName evidence="4">Spermatogenesis-associated protein 2 PUB-like domain-containing protein</fullName>
    </recommendedName>
</protein>
<feature type="coiled-coil region" evidence="2">
    <location>
        <begin position="219"/>
        <end position="246"/>
    </location>
</feature>
<feature type="region of interest" description="Disordered" evidence="3">
    <location>
        <begin position="253"/>
        <end position="275"/>
    </location>
</feature>
<keyword evidence="2" id="KW-0175">Coiled coil</keyword>
<dbReference type="PANTHER" id="PTHR15326">
    <property type="entry name" value="SPERMATOGENESIS-ASSOCIATED PROTEIN 2/TAMOZHENNIC"/>
    <property type="match status" value="1"/>
</dbReference>
<feature type="compositionally biased region" description="Basic and acidic residues" evidence="3">
    <location>
        <begin position="398"/>
        <end position="417"/>
    </location>
</feature>
<feature type="compositionally biased region" description="Basic and acidic residues" evidence="3">
    <location>
        <begin position="439"/>
        <end position="450"/>
    </location>
</feature>
<feature type="domain" description="Spermatogenesis-associated protein 2 PUB-like" evidence="4">
    <location>
        <begin position="107"/>
        <end position="227"/>
    </location>
</feature>
<gene>
    <name evidence="5" type="ORF">SKAU_G00388920</name>
</gene>
<feature type="region of interest" description="Disordered" evidence="3">
    <location>
        <begin position="1"/>
        <end position="25"/>
    </location>
</feature>
<dbReference type="GO" id="GO:0005737">
    <property type="term" value="C:cytoplasm"/>
    <property type="evidence" value="ECO:0007669"/>
    <property type="project" value="TreeGrafter"/>
</dbReference>
<organism evidence="5 6">
    <name type="scientific">Synaphobranchus kaupii</name>
    <name type="common">Kaup's arrowtooth eel</name>
    <dbReference type="NCBI Taxonomy" id="118154"/>
    <lineage>
        <taxon>Eukaryota</taxon>
        <taxon>Metazoa</taxon>
        <taxon>Chordata</taxon>
        <taxon>Craniata</taxon>
        <taxon>Vertebrata</taxon>
        <taxon>Euteleostomi</taxon>
        <taxon>Actinopterygii</taxon>
        <taxon>Neopterygii</taxon>
        <taxon>Teleostei</taxon>
        <taxon>Anguilliformes</taxon>
        <taxon>Synaphobranchidae</taxon>
        <taxon>Synaphobranchus</taxon>
    </lineage>
</organism>
<sequence length="506" mass="54684">METQNHRSKTGKRESYLSKLGRSSSGDVSEQYRVSLERRTAQGDIDLVCGDEELCERVERILREGDPRDVLTAQRLDALATMEDCLQAPPAWGRAVGGLTKPATAPGLGAIGRTFEVLERAALNLYLCPWRKEYRVVKIFSGMFTHLVRPALSEQQVDHLFGLLGYQNKGAELELQGNPPSPATLLSLACAFFAARCESRLLSRAAAESTGGAGAELTLVRERQKGRSLQEALESLREKVSNSEEDMEVDLYTAEGKDEGETGVGSAGTEKHSTAHTYGESVSLLPAGDSSVSAPNQRICLTLKSQQRETRSLGPDGMPAVSQTAADGGMGMALGQNQACACLCFPDVLWVYHCQQCCEIHYIACDIVNRCRNNKHDVQLKKVTELSGPAVGGASAEPSKESREGRASAAARDRPKEGGASTALSVETKAGGDSATAWDRPKLEKTREVKASGTHGPGLNVQCEARDCQNLSRVFCKSCRFRICEKCLIQKQTKCGCGHILLSSDV</sequence>
<dbReference type="OrthoDB" id="9837000at2759"/>